<dbReference type="PANTHER" id="PTHR43792">
    <property type="entry name" value="GNAT FAMILY, PUTATIVE (AFU_ORTHOLOGUE AFUA_3G00765)-RELATED-RELATED"/>
    <property type="match status" value="1"/>
</dbReference>
<dbReference type="Gene3D" id="3.40.630.30">
    <property type="match status" value="1"/>
</dbReference>
<dbReference type="Pfam" id="PF13302">
    <property type="entry name" value="Acetyltransf_3"/>
    <property type="match status" value="1"/>
</dbReference>
<organism evidence="2 3">
    <name type="scientific">Geodermatophilus obscurus</name>
    <dbReference type="NCBI Taxonomy" id="1861"/>
    <lineage>
        <taxon>Bacteria</taxon>
        <taxon>Bacillati</taxon>
        <taxon>Actinomycetota</taxon>
        <taxon>Actinomycetes</taxon>
        <taxon>Geodermatophilales</taxon>
        <taxon>Geodermatophilaceae</taxon>
        <taxon>Geodermatophilus</taxon>
    </lineage>
</organism>
<dbReference type="CDD" id="cd04301">
    <property type="entry name" value="NAT_SF"/>
    <property type="match status" value="1"/>
</dbReference>
<sequence length="159" mass="16805">MVALGGPVFTALADGDVSTAPVPLPAALADPAEAPLWRMRARQVAADPSVAAWVTGVVRDLDRGVVVGRAGFHGPPDARGMVEIGYAVLPEHRRRGYARAALAVLLDRARREPDVRVVRLAIAPGNAASLAVARPFGFRVVGEQVDEVDGPEVLYELDL</sequence>
<keyword evidence="2" id="KW-0808">Transferase</keyword>
<name>A0A1I5F8N6_9ACTN</name>
<dbReference type="Proteomes" id="UP000183642">
    <property type="component" value="Unassembled WGS sequence"/>
</dbReference>
<dbReference type="EMBL" id="FOWE01000004">
    <property type="protein sequence ID" value="SFO20102.1"/>
    <property type="molecule type" value="Genomic_DNA"/>
</dbReference>
<gene>
    <name evidence="2" type="ORF">SAMN05660359_01986</name>
</gene>
<feature type="domain" description="N-acetyltransferase" evidence="1">
    <location>
        <begin position="24"/>
        <end position="159"/>
    </location>
</feature>
<accession>A0A1I5F8N6</accession>
<dbReference type="AlphaFoldDB" id="A0A1I5F8N6"/>
<protein>
    <submittedName>
        <fullName evidence="2">Protein N-acetyltransferase, RimJ/RimL family</fullName>
    </submittedName>
</protein>
<keyword evidence="3" id="KW-1185">Reference proteome</keyword>
<evidence type="ECO:0000259" key="1">
    <source>
        <dbReference type="PROSITE" id="PS51186"/>
    </source>
</evidence>
<dbReference type="InterPro" id="IPR051531">
    <property type="entry name" value="N-acetyltransferase"/>
</dbReference>
<dbReference type="InterPro" id="IPR000182">
    <property type="entry name" value="GNAT_dom"/>
</dbReference>
<evidence type="ECO:0000313" key="2">
    <source>
        <dbReference type="EMBL" id="SFO20102.1"/>
    </source>
</evidence>
<dbReference type="SUPFAM" id="SSF55729">
    <property type="entry name" value="Acyl-CoA N-acyltransferases (Nat)"/>
    <property type="match status" value="1"/>
</dbReference>
<dbReference type="GO" id="GO:0016747">
    <property type="term" value="F:acyltransferase activity, transferring groups other than amino-acyl groups"/>
    <property type="evidence" value="ECO:0007669"/>
    <property type="project" value="InterPro"/>
</dbReference>
<dbReference type="InterPro" id="IPR016181">
    <property type="entry name" value="Acyl_CoA_acyltransferase"/>
</dbReference>
<dbReference type="PROSITE" id="PS51186">
    <property type="entry name" value="GNAT"/>
    <property type="match status" value="1"/>
</dbReference>
<proteinExistence type="predicted"/>
<dbReference type="PANTHER" id="PTHR43792:SF16">
    <property type="entry name" value="N-ACETYLTRANSFERASE DOMAIN-CONTAINING PROTEIN"/>
    <property type="match status" value="1"/>
</dbReference>
<reference evidence="3" key="1">
    <citation type="submission" date="2016-10" db="EMBL/GenBank/DDBJ databases">
        <authorList>
            <person name="Varghese N."/>
            <person name="Submissions S."/>
        </authorList>
    </citation>
    <scope>NUCLEOTIDE SEQUENCE [LARGE SCALE GENOMIC DNA]</scope>
    <source>
        <strain evidence="3">DSM 43161</strain>
    </source>
</reference>
<evidence type="ECO:0000313" key="3">
    <source>
        <dbReference type="Proteomes" id="UP000183642"/>
    </source>
</evidence>